<feature type="non-terminal residue" evidence="1">
    <location>
        <position position="1"/>
    </location>
</feature>
<gene>
    <name evidence="1" type="ORF">ALP10_00900</name>
</gene>
<reference evidence="1 2" key="1">
    <citation type="submission" date="2018-08" db="EMBL/GenBank/DDBJ databases">
        <title>Recombination of ecologically and evolutionarily significant loci maintains genetic cohesion in the Pseudomonas syringae species complex.</title>
        <authorList>
            <person name="Dillon M."/>
            <person name="Thakur S."/>
            <person name="Almeida R.N.D."/>
            <person name="Weir B.S."/>
            <person name="Guttman D.S."/>
        </authorList>
    </citation>
    <scope>NUCLEOTIDE SEQUENCE [LARGE SCALE GENOMIC DNA]</scope>
    <source>
        <strain evidence="1 2">ICMP 3263</strain>
    </source>
</reference>
<evidence type="ECO:0000313" key="1">
    <source>
        <dbReference type="EMBL" id="RMV43031.1"/>
    </source>
</evidence>
<dbReference type="EMBL" id="RBUT01000177">
    <property type="protein sequence ID" value="RMV43031.1"/>
    <property type="molecule type" value="Genomic_DNA"/>
</dbReference>
<feature type="non-terminal residue" evidence="1">
    <location>
        <position position="145"/>
    </location>
</feature>
<accession>A0A3M6CHZ4</accession>
<sequence>ADLSAMGCEAVLKQATLIVSDAPYVSVLLPVSGSSRTSPLLRLGRLWTSGASHDPNTPGQNQHSFCPEGVGADLSAMGCEAVLKQATSAVSGTSKQLVLLPVSGSSRTSPLLQKTGGCGQAERRTIPTLRGRINTASARRAWERT</sequence>
<comment type="caution">
    <text evidence="1">The sequence shown here is derived from an EMBL/GenBank/DDBJ whole genome shotgun (WGS) entry which is preliminary data.</text>
</comment>
<dbReference type="AlphaFoldDB" id="A0A3M6CHZ4"/>
<evidence type="ECO:0000313" key="2">
    <source>
        <dbReference type="Proteomes" id="UP000279173"/>
    </source>
</evidence>
<protein>
    <submittedName>
        <fullName evidence="1">Uncharacterized protein</fullName>
    </submittedName>
</protein>
<organism evidence="1 2">
    <name type="scientific">Pseudomonas syringae pv. helianthi</name>
    <dbReference type="NCBI Taxonomy" id="251654"/>
    <lineage>
        <taxon>Bacteria</taxon>
        <taxon>Pseudomonadati</taxon>
        <taxon>Pseudomonadota</taxon>
        <taxon>Gammaproteobacteria</taxon>
        <taxon>Pseudomonadales</taxon>
        <taxon>Pseudomonadaceae</taxon>
        <taxon>Pseudomonas</taxon>
    </lineage>
</organism>
<name>A0A3M6CHZ4_9PSED</name>
<dbReference type="Proteomes" id="UP000279173">
    <property type="component" value="Unassembled WGS sequence"/>
</dbReference>
<proteinExistence type="predicted"/>